<dbReference type="SUPFAM" id="SSF55681">
    <property type="entry name" value="Class II aaRS and biotin synthetases"/>
    <property type="match status" value="1"/>
</dbReference>
<dbReference type="RefSeq" id="XP_070914575.1">
    <property type="nucleotide sequence ID" value="XM_071058474.1"/>
</dbReference>
<dbReference type="InterPro" id="IPR004562">
    <property type="entry name" value="LipoylTrfase_LipoateP_Ligase"/>
</dbReference>
<protein>
    <recommendedName>
        <fullName evidence="4">Putative lipoate-protein ligase A</fullName>
    </recommendedName>
</protein>
<feature type="domain" description="BPL/LPL catalytic" evidence="5">
    <location>
        <begin position="76"/>
        <end position="308"/>
    </location>
</feature>
<proteinExistence type="inferred from homology"/>
<evidence type="ECO:0000256" key="1">
    <source>
        <dbReference type="ARBA" id="ARBA00003253"/>
    </source>
</evidence>
<evidence type="ECO:0000256" key="2">
    <source>
        <dbReference type="ARBA" id="ARBA00005085"/>
    </source>
</evidence>
<dbReference type="PANTHER" id="PTHR12561:SF3">
    <property type="entry name" value="LIPOYLTRANSFERASE 1, MITOCHONDRIAL"/>
    <property type="match status" value="1"/>
</dbReference>
<gene>
    <name evidence="6" type="ORF">MFIFM68171_03052</name>
</gene>
<reference evidence="6 7" key="1">
    <citation type="submission" date="2024-09" db="EMBL/GenBank/DDBJ databases">
        <title>Itraconazole resistance in Madurella fahalii resulting from another homologue of gene encoding cytochrome P450 14-alpha sterol demethylase (CYP51).</title>
        <authorList>
            <person name="Yoshioka I."/>
            <person name="Fahal A.H."/>
            <person name="Kaneko S."/>
            <person name="Yaguchi T."/>
        </authorList>
    </citation>
    <scope>NUCLEOTIDE SEQUENCE [LARGE SCALE GENOMIC DNA]</scope>
    <source>
        <strain evidence="6 7">IFM 68171</strain>
    </source>
</reference>
<name>A0ABQ0G518_9PEZI</name>
<dbReference type="PROSITE" id="PS51733">
    <property type="entry name" value="BPL_LPL_CATALYTIC"/>
    <property type="match status" value="1"/>
</dbReference>
<organism evidence="6 7">
    <name type="scientific">Madurella fahalii</name>
    <dbReference type="NCBI Taxonomy" id="1157608"/>
    <lineage>
        <taxon>Eukaryota</taxon>
        <taxon>Fungi</taxon>
        <taxon>Dikarya</taxon>
        <taxon>Ascomycota</taxon>
        <taxon>Pezizomycotina</taxon>
        <taxon>Sordariomycetes</taxon>
        <taxon>Sordariomycetidae</taxon>
        <taxon>Sordariales</taxon>
        <taxon>Sordariales incertae sedis</taxon>
        <taxon>Madurella</taxon>
    </lineage>
</organism>
<dbReference type="InterPro" id="IPR045864">
    <property type="entry name" value="aa-tRNA-synth_II/BPL/LPL"/>
</dbReference>
<dbReference type="CDD" id="cd16443">
    <property type="entry name" value="LplA"/>
    <property type="match status" value="1"/>
</dbReference>
<evidence type="ECO:0000259" key="5">
    <source>
        <dbReference type="PROSITE" id="PS51733"/>
    </source>
</evidence>
<keyword evidence="7" id="KW-1185">Reference proteome</keyword>
<comment type="similarity">
    <text evidence="3">Belongs to the LplA family.</text>
</comment>
<dbReference type="Gene3D" id="3.30.930.10">
    <property type="entry name" value="Bira Bifunctional Protein, Domain 2"/>
    <property type="match status" value="1"/>
</dbReference>
<dbReference type="EMBL" id="BAAFSV010000002">
    <property type="protein sequence ID" value="GAB1312842.1"/>
    <property type="molecule type" value="Genomic_DNA"/>
</dbReference>
<evidence type="ECO:0000313" key="6">
    <source>
        <dbReference type="EMBL" id="GAB1312842.1"/>
    </source>
</evidence>
<evidence type="ECO:0000256" key="3">
    <source>
        <dbReference type="ARBA" id="ARBA00008242"/>
    </source>
</evidence>
<comment type="pathway">
    <text evidence="2">Protein modification; protein lipoylation via exogenous pathway; protein N(6)-(lipoyl)lysine from lipoate: step 2/2.</text>
</comment>
<comment type="function">
    <text evidence="1">Catalyzes both the ATP-dependent activation of exogenously supplied lipoate to lipoyl-AMP and the transfer of the activated lipoyl onto the lipoyl domains of lipoate-dependent enzymes.</text>
</comment>
<dbReference type="Pfam" id="PF21948">
    <property type="entry name" value="LplA-B_cat"/>
    <property type="match status" value="1"/>
</dbReference>
<evidence type="ECO:0000256" key="4">
    <source>
        <dbReference type="ARBA" id="ARBA00015925"/>
    </source>
</evidence>
<dbReference type="InterPro" id="IPR004143">
    <property type="entry name" value="BPL_LPL_catalytic"/>
</dbReference>
<accession>A0ABQ0G518</accession>
<sequence length="474" mass="51769">MEIGRSMAFASLLRNARRITTTPRHHVHLTTAATKPKTQSRSFTQSLLNNPVQIYRSTVTDPYLNLSIEHHLLQRSHPDSTVLFLYANRPCVVIGRNQNPWLEVNLHLLRQGLPQAPRSSSDVLSFAGESAAGESAHVPIALVRRRSGGGTVFHDAGNINWSVICPPAVFDRDKHAEMVVRALARGLGVRGVRVNERHDIVMDVPVPAPAPDTSASGTNGDGLGVQTFKVSGSAYKLTRTRSLHHGTCLLSSPNLGSVSGLLRSPAEDFIKARGVESVKSKIRNVGVGREEFMDVVVGEFAGMYGEGAGKGVVVGEEEALGLEEVVKGVKELRSAEWIFGQTPQFTFSTHPTEDDPRERPELPGSLPYGFQAHLAVRHGEIQSAALSGLEYHDFVDEASQDEVLSRALVKQRLHYITDWRRTLKLASPVPVDADEVGEWLNHMFGIRPRKEKGGVVGPAIGDLLVDALTIPFLE</sequence>
<dbReference type="GeneID" id="98173797"/>
<dbReference type="PANTHER" id="PTHR12561">
    <property type="entry name" value="LIPOATE-PROTEIN LIGASE"/>
    <property type="match status" value="1"/>
</dbReference>
<dbReference type="Proteomes" id="UP001628179">
    <property type="component" value="Unassembled WGS sequence"/>
</dbReference>
<evidence type="ECO:0000313" key="7">
    <source>
        <dbReference type="Proteomes" id="UP001628179"/>
    </source>
</evidence>
<comment type="caution">
    <text evidence="6">The sequence shown here is derived from an EMBL/GenBank/DDBJ whole genome shotgun (WGS) entry which is preliminary data.</text>
</comment>